<sequence length="316" mass="33825">MAFGSHARHFAGRPVVDVPADGPLPTVDGSVSWRLSVWHFDETTVEHQLSDEFRVAFDRFVAQAGPSVESLVIGAWGYAAFHPAPIAQLCAAASRLPALRALFLGDMTSEECEVSWMKVGDVSPLLTAYPALEVLRVQGGEDLAFSPVRHARLRELTVQSGGLSRAFVGAVLDSDLPALTDLELWLGTSDYGGDAELVDLAPLLAGERFAALRRLGLCNAEIADDLARALASAPVVPRLERLDLSLGTLGDEGVAALLAGQPLTHLAELDLHHHYLSEEVAASVPAALPGVRVDVSDRQEPDEYDGESYRYTAVGE</sequence>
<accession>A0A1C6VXD9</accession>
<evidence type="ECO:0000313" key="1">
    <source>
        <dbReference type="EMBL" id="SCL70794.1"/>
    </source>
</evidence>
<reference evidence="2" key="1">
    <citation type="submission" date="2016-06" db="EMBL/GenBank/DDBJ databases">
        <authorList>
            <person name="Varghese N."/>
            <person name="Submissions Spin"/>
        </authorList>
    </citation>
    <scope>NUCLEOTIDE SEQUENCE [LARGE SCALE GENOMIC DNA]</scope>
    <source>
        <strain evidence="2">DSM 43363</strain>
    </source>
</reference>
<dbReference type="EMBL" id="FMIC01000002">
    <property type="protein sequence ID" value="SCL70794.1"/>
    <property type="molecule type" value="Genomic_DNA"/>
</dbReference>
<dbReference type="SUPFAM" id="SSF52047">
    <property type="entry name" value="RNI-like"/>
    <property type="match status" value="1"/>
</dbReference>
<dbReference type="OrthoDB" id="9781345at2"/>
<dbReference type="InterPro" id="IPR032675">
    <property type="entry name" value="LRR_dom_sf"/>
</dbReference>
<name>A0A1C6VXD9_9ACTN</name>
<dbReference type="NCBIfam" id="NF038076">
    <property type="entry name" value="fam_STM4015"/>
    <property type="match status" value="1"/>
</dbReference>
<evidence type="ECO:0008006" key="3">
    <source>
        <dbReference type="Google" id="ProtNLM"/>
    </source>
</evidence>
<dbReference type="AlphaFoldDB" id="A0A1C6VXD9"/>
<dbReference type="Gene3D" id="3.80.10.10">
    <property type="entry name" value="Ribonuclease Inhibitor"/>
    <property type="match status" value="1"/>
</dbReference>
<gene>
    <name evidence="1" type="ORF">GA0070608_4444</name>
</gene>
<evidence type="ECO:0000313" key="2">
    <source>
        <dbReference type="Proteomes" id="UP000199343"/>
    </source>
</evidence>
<dbReference type="RefSeq" id="WP_091630416.1">
    <property type="nucleotide sequence ID" value="NZ_FMIC01000002.1"/>
</dbReference>
<organism evidence="1 2">
    <name type="scientific">Micromonospora peucetia</name>
    <dbReference type="NCBI Taxonomy" id="47871"/>
    <lineage>
        <taxon>Bacteria</taxon>
        <taxon>Bacillati</taxon>
        <taxon>Actinomycetota</taxon>
        <taxon>Actinomycetes</taxon>
        <taxon>Micromonosporales</taxon>
        <taxon>Micromonosporaceae</taxon>
        <taxon>Micromonospora</taxon>
    </lineage>
</organism>
<proteinExistence type="predicted"/>
<dbReference type="InterPro" id="IPR047722">
    <property type="entry name" value="STM4015-like"/>
</dbReference>
<dbReference type="Proteomes" id="UP000199343">
    <property type="component" value="Unassembled WGS sequence"/>
</dbReference>
<dbReference type="STRING" id="47871.GA0070608_4444"/>
<protein>
    <recommendedName>
        <fullName evidence="3">Leucine-rich repeat domain-containing protein</fullName>
    </recommendedName>
</protein>